<protein>
    <submittedName>
        <fullName evidence="1">Uncharacterized protein</fullName>
    </submittedName>
</protein>
<evidence type="ECO:0000313" key="2">
    <source>
        <dbReference type="Proteomes" id="UP000294576"/>
    </source>
</evidence>
<evidence type="ECO:0000313" key="1">
    <source>
        <dbReference type="EMBL" id="TCU13759.1"/>
    </source>
</evidence>
<organism evidence="1 2">
    <name type="scientific">Rhizobium sullae</name>
    <name type="common">Rhizobium hedysari</name>
    <dbReference type="NCBI Taxonomy" id="50338"/>
    <lineage>
        <taxon>Bacteria</taxon>
        <taxon>Pseudomonadati</taxon>
        <taxon>Pseudomonadota</taxon>
        <taxon>Alphaproteobacteria</taxon>
        <taxon>Hyphomicrobiales</taxon>
        <taxon>Rhizobiaceae</taxon>
        <taxon>Rhizobium/Agrobacterium group</taxon>
        <taxon>Rhizobium</taxon>
    </lineage>
</organism>
<dbReference type="EMBL" id="SMBH01000011">
    <property type="protein sequence ID" value="TCU13759.1"/>
    <property type="molecule type" value="Genomic_DNA"/>
</dbReference>
<dbReference type="Proteomes" id="UP000294576">
    <property type="component" value="Unassembled WGS sequence"/>
</dbReference>
<reference evidence="1 2" key="1">
    <citation type="submission" date="2019-03" db="EMBL/GenBank/DDBJ databases">
        <title>Genomic Encyclopedia of Type Strains, Phase IV (KMG-V): Genome sequencing to study the core and pangenomes of soil and plant-associated prokaryotes.</title>
        <authorList>
            <person name="Whitman W."/>
        </authorList>
    </citation>
    <scope>NUCLEOTIDE SEQUENCE [LARGE SCALE GENOMIC DNA]</scope>
    <source>
        <strain evidence="1 2">Hc14</strain>
    </source>
</reference>
<dbReference type="RefSeq" id="WP_132565373.1">
    <property type="nucleotide sequence ID" value="NZ_SMBH01000011.1"/>
</dbReference>
<gene>
    <name evidence="1" type="ORF">EV132_111192</name>
</gene>
<sequence length="149" mass="16102">MASKQSKTSAAEIGSAFDEEQARLYFGAAAVAAELLMRVRHEDPDRDLTDMAVFVSADQARLVPQSAKIKRNTAVIPMPDGACARHLLKALLVDDGDAPIAVKLMSYRFAAAAREGKQLDMYEHEGIGRSAVALHLAVRSEVYSGPCRS</sequence>
<proteinExistence type="predicted"/>
<dbReference type="AlphaFoldDB" id="A0A4R3PZK6"/>
<name>A0A4R3PZK6_RHISU</name>
<comment type="caution">
    <text evidence="1">The sequence shown here is derived from an EMBL/GenBank/DDBJ whole genome shotgun (WGS) entry which is preliminary data.</text>
</comment>
<accession>A0A4R3PZK6</accession>